<comment type="caution">
    <text evidence="4">The sequence shown here is derived from an EMBL/GenBank/DDBJ whole genome shotgun (WGS) entry which is preliminary data.</text>
</comment>
<dbReference type="AlphaFoldDB" id="A0A6M7U017"/>
<evidence type="ECO:0000313" key="5">
    <source>
        <dbReference type="Proteomes" id="UP000093737"/>
    </source>
</evidence>
<evidence type="ECO:0000313" key="4">
    <source>
        <dbReference type="EMBL" id="OBQ59851.1"/>
    </source>
</evidence>
<dbReference type="SMART" id="SM00418">
    <property type="entry name" value="HTH_ARSR"/>
    <property type="match status" value="1"/>
</dbReference>
<evidence type="ECO:0000256" key="2">
    <source>
        <dbReference type="ARBA" id="ARBA00023125"/>
    </source>
</evidence>
<proteinExistence type="predicted"/>
<keyword evidence="3" id="KW-0804">Transcription</keyword>
<dbReference type="InterPro" id="IPR011991">
    <property type="entry name" value="ArsR-like_HTH"/>
</dbReference>
<dbReference type="GO" id="GO:0003700">
    <property type="term" value="F:DNA-binding transcription factor activity"/>
    <property type="evidence" value="ECO:0007669"/>
    <property type="project" value="InterPro"/>
</dbReference>
<reference evidence="4 5" key="1">
    <citation type="submission" date="2016-05" db="EMBL/GenBank/DDBJ databases">
        <authorList>
            <person name="Ramsay J.P."/>
        </authorList>
    </citation>
    <scope>NUCLEOTIDE SEQUENCE [LARGE SCALE GENOMIC DNA]</scope>
    <source>
        <strain evidence="4 5">NZP2042</strain>
    </source>
</reference>
<dbReference type="InterPro" id="IPR001845">
    <property type="entry name" value="HTH_ArsR_DNA-bd_dom"/>
</dbReference>
<dbReference type="PANTHER" id="PTHR33154:SF33">
    <property type="entry name" value="TRANSCRIPTIONAL REPRESSOR SDPR"/>
    <property type="match status" value="1"/>
</dbReference>
<dbReference type="RefSeq" id="WP_056577700.1">
    <property type="nucleotide sequence ID" value="NZ_CP033334.1"/>
</dbReference>
<dbReference type="EMBL" id="LYTK01000022">
    <property type="protein sequence ID" value="OBQ59851.1"/>
    <property type="molecule type" value="Genomic_DNA"/>
</dbReference>
<dbReference type="Proteomes" id="UP000093737">
    <property type="component" value="Unassembled WGS sequence"/>
</dbReference>
<sequence>MASYVRQRLAEIRANPALRWRRTKRLTLRKQAGVAARWVAVLAQDKRLLIVIHLVDQERTVTDLVSRVGGSQTTLSKHLSVLVEHGIVECRAEGTWHYYSCKSEDAKAVIRLLDNLARNDMLPGTPSNPAG</sequence>
<dbReference type="SUPFAM" id="SSF46785">
    <property type="entry name" value="Winged helix' DNA-binding domain"/>
    <property type="match status" value="1"/>
</dbReference>
<dbReference type="PRINTS" id="PR00778">
    <property type="entry name" value="HTHARSR"/>
</dbReference>
<keyword evidence="1" id="KW-0805">Transcription regulation</keyword>
<dbReference type="NCBIfam" id="NF033788">
    <property type="entry name" value="HTH_metalloreg"/>
    <property type="match status" value="1"/>
</dbReference>
<protein>
    <submittedName>
        <fullName evidence="4">Transcriptional regulator</fullName>
    </submittedName>
</protein>
<dbReference type="Pfam" id="PF01022">
    <property type="entry name" value="HTH_5"/>
    <property type="match status" value="1"/>
</dbReference>
<dbReference type="InterPro" id="IPR036388">
    <property type="entry name" value="WH-like_DNA-bd_sf"/>
</dbReference>
<dbReference type="InterPro" id="IPR051081">
    <property type="entry name" value="HTH_MetalResp_TranReg"/>
</dbReference>
<dbReference type="GO" id="GO:0003677">
    <property type="term" value="F:DNA binding"/>
    <property type="evidence" value="ECO:0007669"/>
    <property type="project" value="UniProtKB-KW"/>
</dbReference>
<dbReference type="Gene3D" id="1.10.10.10">
    <property type="entry name" value="Winged helix-like DNA-binding domain superfamily/Winged helix DNA-binding domain"/>
    <property type="match status" value="1"/>
</dbReference>
<gene>
    <name evidence="4" type="ORF">A8145_24790</name>
</gene>
<name>A0A6M7U017_RHILI</name>
<organism evidence="4 5">
    <name type="scientific">Rhizobium loti</name>
    <name type="common">Mesorhizobium loti</name>
    <dbReference type="NCBI Taxonomy" id="381"/>
    <lineage>
        <taxon>Bacteria</taxon>
        <taxon>Pseudomonadati</taxon>
        <taxon>Pseudomonadota</taxon>
        <taxon>Alphaproteobacteria</taxon>
        <taxon>Hyphomicrobiales</taxon>
        <taxon>Phyllobacteriaceae</taxon>
        <taxon>Mesorhizobium</taxon>
    </lineage>
</organism>
<dbReference type="CDD" id="cd00090">
    <property type="entry name" value="HTH_ARSR"/>
    <property type="match status" value="1"/>
</dbReference>
<dbReference type="PANTHER" id="PTHR33154">
    <property type="entry name" value="TRANSCRIPTIONAL REGULATOR, ARSR FAMILY"/>
    <property type="match status" value="1"/>
</dbReference>
<keyword evidence="2" id="KW-0238">DNA-binding</keyword>
<evidence type="ECO:0000256" key="1">
    <source>
        <dbReference type="ARBA" id="ARBA00023015"/>
    </source>
</evidence>
<dbReference type="InterPro" id="IPR036390">
    <property type="entry name" value="WH_DNA-bd_sf"/>
</dbReference>
<dbReference type="PROSITE" id="PS50987">
    <property type="entry name" value="HTH_ARSR_2"/>
    <property type="match status" value="1"/>
</dbReference>
<accession>A0A6M7U017</accession>
<evidence type="ECO:0000256" key="3">
    <source>
        <dbReference type="ARBA" id="ARBA00023163"/>
    </source>
</evidence>